<dbReference type="SMART" id="SM00855">
    <property type="entry name" value="PGAM"/>
    <property type="match status" value="1"/>
</dbReference>
<sequence>MTTTTITFVRHGNTDHNLENRAQGHLNNSLNATGFQQAEAIAKRIAEESWDVFISSDLLRARQTAEIISQTLGMPITAYDARLREMDRGQVENTIEPERVARWGPNWKDLELGQESIESIRARGLDFINDTAVRYAGRKVLVVTHGFFLGQTLKALMQDESTGNHLKNTSVTTIAHKDDHWEYVLYDCVRHLDAGEPSDADRSSAKA</sequence>
<dbReference type="GO" id="GO:0016853">
    <property type="term" value="F:isomerase activity"/>
    <property type="evidence" value="ECO:0007669"/>
    <property type="project" value="UniProtKB-KW"/>
</dbReference>
<feature type="active site" description="Tele-phosphohistidine intermediate" evidence="2">
    <location>
        <position position="11"/>
    </location>
</feature>
<dbReference type="AlphaFoldDB" id="A0A916K545"/>
<dbReference type="PANTHER" id="PTHR46517">
    <property type="entry name" value="FRUCTOSE-2,6-BISPHOSPHATASE TIGAR"/>
    <property type="match status" value="1"/>
</dbReference>
<dbReference type="GO" id="GO:0004331">
    <property type="term" value="F:fructose-2,6-bisphosphate 2-phosphatase activity"/>
    <property type="evidence" value="ECO:0007669"/>
    <property type="project" value="TreeGrafter"/>
</dbReference>
<dbReference type="PANTHER" id="PTHR46517:SF1">
    <property type="entry name" value="FRUCTOSE-2,6-BISPHOSPHATASE TIGAR"/>
    <property type="match status" value="1"/>
</dbReference>
<feature type="active site" description="Proton donor/acceptor" evidence="2">
    <location>
        <position position="85"/>
    </location>
</feature>
<dbReference type="CDD" id="cd07067">
    <property type="entry name" value="HP_PGM_like"/>
    <property type="match status" value="1"/>
</dbReference>
<proteinExistence type="predicted"/>
<evidence type="ECO:0000256" key="2">
    <source>
        <dbReference type="PIRSR" id="PIRSR613078-1"/>
    </source>
</evidence>
<dbReference type="Pfam" id="PF00300">
    <property type="entry name" value="His_Phos_1"/>
    <property type="match status" value="1"/>
</dbReference>
<gene>
    <name evidence="4" type="primary">gpmB_3</name>
    <name evidence="4" type="ORF">PAESOLCIP111_04896</name>
</gene>
<dbReference type="RefSeq" id="WP_218094613.1">
    <property type="nucleotide sequence ID" value="NZ_CAJVAS010000030.1"/>
</dbReference>
<dbReference type="GO" id="GO:0043456">
    <property type="term" value="P:regulation of pentose-phosphate shunt"/>
    <property type="evidence" value="ECO:0007669"/>
    <property type="project" value="TreeGrafter"/>
</dbReference>
<evidence type="ECO:0000313" key="4">
    <source>
        <dbReference type="EMBL" id="CAG7645176.1"/>
    </source>
</evidence>
<evidence type="ECO:0000256" key="1">
    <source>
        <dbReference type="ARBA" id="ARBA00022801"/>
    </source>
</evidence>
<organism evidence="4 5">
    <name type="scientific">Paenibacillus solanacearum</name>
    <dbReference type="NCBI Taxonomy" id="2048548"/>
    <lineage>
        <taxon>Bacteria</taxon>
        <taxon>Bacillati</taxon>
        <taxon>Bacillota</taxon>
        <taxon>Bacilli</taxon>
        <taxon>Bacillales</taxon>
        <taxon>Paenibacillaceae</taxon>
        <taxon>Paenibacillus</taxon>
    </lineage>
</organism>
<evidence type="ECO:0000313" key="5">
    <source>
        <dbReference type="Proteomes" id="UP000693672"/>
    </source>
</evidence>
<reference evidence="4" key="1">
    <citation type="submission" date="2021-06" db="EMBL/GenBank/DDBJ databases">
        <authorList>
            <person name="Criscuolo A."/>
        </authorList>
    </citation>
    <scope>NUCLEOTIDE SEQUENCE</scope>
    <source>
        <strain evidence="4">CIP111600</strain>
    </source>
</reference>
<accession>A0A916K545</accession>
<dbReference type="GO" id="GO:0045820">
    <property type="term" value="P:negative regulation of glycolytic process"/>
    <property type="evidence" value="ECO:0007669"/>
    <property type="project" value="TreeGrafter"/>
</dbReference>
<keyword evidence="1" id="KW-0378">Hydrolase</keyword>
<comment type="caution">
    <text evidence="4">The sequence shown here is derived from an EMBL/GenBank/DDBJ whole genome shotgun (WGS) entry which is preliminary data.</text>
</comment>
<dbReference type="InterPro" id="IPR013078">
    <property type="entry name" value="His_Pase_superF_clade-1"/>
</dbReference>
<keyword evidence="5" id="KW-1185">Reference proteome</keyword>
<protein>
    <submittedName>
        <fullName evidence="4">Phosphoglycerate mutase GpmB</fullName>
        <ecNumber evidence="4">5.4.2.-</ecNumber>
    </submittedName>
</protein>
<dbReference type="EC" id="5.4.2.-" evidence="4"/>
<dbReference type="InterPro" id="IPR051695">
    <property type="entry name" value="Phosphoglycerate_Mutase"/>
</dbReference>
<name>A0A916K545_9BACL</name>
<evidence type="ECO:0000256" key="3">
    <source>
        <dbReference type="PIRSR" id="PIRSR613078-2"/>
    </source>
</evidence>
<dbReference type="Proteomes" id="UP000693672">
    <property type="component" value="Unassembled WGS sequence"/>
</dbReference>
<feature type="binding site" evidence="3">
    <location>
        <begin position="10"/>
        <end position="17"/>
    </location>
    <ligand>
        <name>substrate</name>
    </ligand>
</feature>
<dbReference type="EMBL" id="CAJVAS010000030">
    <property type="protein sequence ID" value="CAG7645176.1"/>
    <property type="molecule type" value="Genomic_DNA"/>
</dbReference>
<feature type="binding site" evidence="3">
    <location>
        <position position="60"/>
    </location>
    <ligand>
        <name>substrate</name>
    </ligand>
</feature>
<dbReference type="GO" id="GO:0005829">
    <property type="term" value="C:cytosol"/>
    <property type="evidence" value="ECO:0007669"/>
    <property type="project" value="TreeGrafter"/>
</dbReference>
<keyword evidence="4" id="KW-0413">Isomerase</keyword>